<accession>A0AAU9PG57</accession>
<dbReference type="InterPro" id="IPR013128">
    <property type="entry name" value="Peptidase_C1A"/>
</dbReference>
<evidence type="ECO:0000259" key="6">
    <source>
        <dbReference type="SMART" id="SM00848"/>
    </source>
</evidence>
<dbReference type="Pfam" id="PF08246">
    <property type="entry name" value="Inhibitor_I29"/>
    <property type="match status" value="1"/>
</dbReference>
<dbReference type="InterPro" id="IPR000668">
    <property type="entry name" value="Peptidase_C1A_C"/>
</dbReference>
<evidence type="ECO:0000256" key="1">
    <source>
        <dbReference type="ARBA" id="ARBA00008455"/>
    </source>
</evidence>
<dbReference type="GO" id="GO:0006508">
    <property type="term" value="P:proteolysis"/>
    <property type="evidence" value="ECO:0007669"/>
    <property type="project" value="InterPro"/>
</dbReference>
<comment type="similarity">
    <text evidence="1">Belongs to the peptidase C1 family.</text>
</comment>
<dbReference type="SMART" id="SM00645">
    <property type="entry name" value="Pept_C1"/>
    <property type="match status" value="1"/>
</dbReference>
<evidence type="ECO:0000313" key="7">
    <source>
        <dbReference type="EMBL" id="CAH1449375.1"/>
    </source>
</evidence>
<dbReference type="Pfam" id="PF00112">
    <property type="entry name" value="Peptidase_C1"/>
    <property type="match status" value="1"/>
</dbReference>
<dbReference type="PANTHER" id="PTHR12411">
    <property type="entry name" value="CYSTEINE PROTEASE FAMILY C1-RELATED"/>
    <property type="match status" value="1"/>
</dbReference>
<evidence type="ECO:0000256" key="4">
    <source>
        <dbReference type="SAM" id="SignalP"/>
    </source>
</evidence>
<dbReference type="EMBL" id="CAKMRJ010005634">
    <property type="protein sequence ID" value="CAH1449375.1"/>
    <property type="molecule type" value="Genomic_DNA"/>
</dbReference>
<dbReference type="SUPFAM" id="SSF54001">
    <property type="entry name" value="Cysteine proteinases"/>
    <property type="match status" value="1"/>
</dbReference>
<evidence type="ECO:0000313" key="8">
    <source>
        <dbReference type="Proteomes" id="UP001157418"/>
    </source>
</evidence>
<keyword evidence="2" id="KW-1015">Disulfide bond</keyword>
<feature type="chain" id="PRO_5043739950" description="Peptidase C1A papain C-terminal domain-containing protein" evidence="4">
    <location>
        <begin position="22"/>
        <end position="412"/>
    </location>
</feature>
<dbReference type="Gene3D" id="3.90.70.10">
    <property type="entry name" value="Cysteine proteinases"/>
    <property type="match status" value="1"/>
</dbReference>
<dbReference type="PROSITE" id="PS00640">
    <property type="entry name" value="THIOL_PROTEASE_ASN"/>
    <property type="match status" value="1"/>
</dbReference>
<dbReference type="GO" id="GO:0008234">
    <property type="term" value="F:cysteine-type peptidase activity"/>
    <property type="evidence" value="ECO:0007669"/>
    <property type="project" value="InterPro"/>
</dbReference>
<dbReference type="Gene3D" id="1.10.287.2250">
    <property type="match status" value="1"/>
</dbReference>
<dbReference type="Proteomes" id="UP001157418">
    <property type="component" value="Unassembled WGS sequence"/>
</dbReference>
<feature type="domain" description="Cathepsin propeptide inhibitor" evidence="6">
    <location>
        <begin position="147"/>
        <end position="203"/>
    </location>
</feature>
<dbReference type="InterPro" id="IPR025661">
    <property type="entry name" value="Pept_asp_AS"/>
</dbReference>
<feature type="region of interest" description="Disordered" evidence="3">
    <location>
        <begin position="392"/>
        <end position="412"/>
    </location>
</feature>
<evidence type="ECO:0000256" key="2">
    <source>
        <dbReference type="ARBA" id="ARBA00023157"/>
    </source>
</evidence>
<evidence type="ECO:0000259" key="5">
    <source>
        <dbReference type="SMART" id="SM00645"/>
    </source>
</evidence>
<protein>
    <recommendedName>
        <fullName evidence="9">Peptidase C1A papain C-terminal domain-containing protein</fullName>
    </recommendedName>
</protein>
<sequence length="412" mass="46820">MIHLAGFLIWLAIMSPPHCRQQTSRRTIVFSQISFFVARSFLFLDGALPPASRRTQMKIRRRMAASGEQQLRMALLPPPSSDGSLRRTTYINEDTKLERENLPFSDEQRLRRLFSDEDNINLAWVVVQGFTYDDKEVLTGEGKSAMFERWRSHHNLESISEKDKKLQYSNFKANLERVHSTNKANKPYKLEMNRFAGMSHEEVMSKHTGFKAAPRSCYAFAATCTLEGMYVAIQKKELVELSPKELVDCGNLGGCSGGRMTDSFHYVSKNGGLTTMKNYPYVAKEEPCKLEKEKDIAVECHGFEYVPWNEENLLENAVANQPGVMTADCGKKPQHAVVAVGYDTAPDGTKYWIIKNSWGEGWGDKGYIKMLRRVDYTEGYCAIATDMSYPTFDDPGTQERKDEPVLHSAKEL</sequence>
<proteinExistence type="inferred from homology"/>
<keyword evidence="4" id="KW-0732">Signal</keyword>
<dbReference type="CDD" id="cd02248">
    <property type="entry name" value="Peptidase_C1A"/>
    <property type="match status" value="1"/>
</dbReference>
<dbReference type="InterPro" id="IPR039417">
    <property type="entry name" value="Peptidase_C1A_papain-like"/>
</dbReference>
<gene>
    <name evidence="7" type="ORF">LVIROSA_LOCUS34862</name>
</gene>
<evidence type="ECO:0008006" key="9">
    <source>
        <dbReference type="Google" id="ProtNLM"/>
    </source>
</evidence>
<feature type="compositionally biased region" description="Basic and acidic residues" evidence="3">
    <location>
        <begin position="397"/>
        <end position="412"/>
    </location>
</feature>
<feature type="signal peptide" evidence="4">
    <location>
        <begin position="1"/>
        <end position="21"/>
    </location>
</feature>
<comment type="caution">
    <text evidence="7">The sequence shown here is derived from an EMBL/GenBank/DDBJ whole genome shotgun (WGS) entry which is preliminary data.</text>
</comment>
<reference evidence="7 8" key="1">
    <citation type="submission" date="2022-01" db="EMBL/GenBank/DDBJ databases">
        <authorList>
            <person name="Xiong W."/>
            <person name="Schranz E."/>
        </authorList>
    </citation>
    <scope>NUCLEOTIDE SEQUENCE [LARGE SCALE GENOMIC DNA]</scope>
</reference>
<organism evidence="7 8">
    <name type="scientific">Lactuca virosa</name>
    <dbReference type="NCBI Taxonomy" id="75947"/>
    <lineage>
        <taxon>Eukaryota</taxon>
        <taxon>Viridiplantae</taxon>
        <taxon>Streptophyta</taxon>
        <taxon>Embryophyta</taxon>
        <taxon>Tracheophyta</taxon>
        <taxon>Spermatophyta</taxon>
        <taxon>Magnoliopsida</taxon>
        <taxon>eudicotyledons</taxon>
        <taxon>Gunneridae</taxon>
        <taxon>Pentapetalae</taxon>
        <taxon>asterids</taxon>
        <taxon>campanulids</taxon>
        <taxon>Asterales</taxon>
        <taxon>Asteraceae</taxon>
        <taxon>Cichorioideae</taxon>
        <taxon>Cichorieae</taxon>
        <taxon>Lactucinae</taxon>
        <taxon>Lactuca</taxon>
    </lineage>
</organism>
<name>A0AAU9PG57_9ASTR</name>
<dbReference type="AlphaFoldDB" id="A0AAU9PG57"/>
<dbReference type="InterPro" id="IPR013201">
    <property type="entry name" value="Prot_inhib_I29"/>
</dbReference>
<keyword evidence="8" id="KW-1185">Reference proteome</keyword>
<dbReference type="InterPro" id="IPR038765">
    <property type="entry name" value="Papain-like_cys_pep_sf"/>
</dbReference>
<evidence type="ECO:0000256" key="3">
    <source>
        <dbReference type="SAM" id="MobiDB-lite"/>
    </source>
</evidence>
<feature type="domain" description="Peptidase C1A papain C-terminal" evidence="5">
    <location>
        <begin position="199"/>
        <end position="391"/>
    </location>
</feature>
<dbReference type="SMART" id="SM00848">
    <property type="entry name" value="Inhibitor_I29"/>
    <property type="match status" value="1"/>
</dbReference>